<proteinExistence type="predicted"/>
<dbReference type="EMBL" id="OC921570">
    <property type="protein sequence ID" value="CAD7653506.1"/>
    <property type="molecule type" value="Genomic_DNA"/>
</dbReference>
<protein>
    <submittedName>
        <fullName evidence="4">Uncharacterized protein</fullName>
    </submittedName>
</protein>
<dbReference type="OrthoDB" id="6476875at2759"/>
<dbReference type="InterPro" id="IPR036574">
    <property type="entry name" value="Scorpion_toxin-like_sf"/>
</dbReference>
<evidence type="ECO:0000256" key="1">
    <source>
        <dbReference type="ARBA" id="ARBA00004613"/>
    </source>
</evidence>
<dbReference type="AlphaFoldDB" id="A0A7R9M4U3"/>
<evidence type="ECO:0000313" key="4">
    <source>
        <dbReference type="EMBL" id="CAD7653506.1"/>
    </source>
</evidence>
<keyword evidence="3" id="KW-0732">Signal</keyword>
<keyword evidence="5" id="KW-1185">Reference proteome</keyword>
<dbReference type="EMBL" id="CAJPVJ010006745">
    <property type="protein sequence ID" value="CAG2170693.1"/>
    <property type="molecule type" value="Genomic_DNA"/>
</dbReference>
<accession>A0A7R9M4U3</accession>
<gene>
    <name evidence="4" type="ORF">ONB1V03_LOCUS10159</name>
</gene>
<sequence>MFTNKVNTIAVLLVVLALLAHTVPISGQTGIARAKRGFGCKGPFGSDRYECDRHCKDNKFRGGYCDMGVQGNVSYVRSETSKIF</sequence>
<name>A0A7R9M4U3_9ACAR</name>
<evidence type="ECO:0000256" key="2">
    <source>
        <dbReference type="ARBA" id="ARBA00022525"/>
    </source>
</evidence>
<feature type="signal peptide" evidence="3">
    <location>
        <begin position="1"/>
        <end position="27"/>
    </location>
</feature>
<reference evidence="4" key="1">
    <citation type="submission" date="2020-11" db="EMBL/GenBank/DDBJ databases">
        <authorList>
            <person name="Tran Van P."/>
        </authorList>
    </citation>
    <scope>NUCLEOTIDE SEQUENCE</scope>
</reference>
<feature type="chain" id="PRO_5036211396" evidence="3">
    <location>
        <begin position="28"/>
        <end position="84"/>
    </location>
</feature>
<comment type="subcellular location">
    <subcellularLocation>
        <location evidence="1">Secreted</location>
    </subcellularLocation>
</comment>
<evidence type="ECO:0000313" key="5">
    <source>
        <dbReference type="Proteomes" id="UP000728032"/>
    </source>
</evidence>
<dbReference type="Gene3D" id="3.30.30.10">
    <property type="entry name" value="Knottin, scorpion toxin-like"/>
    <property type="match status" value="1"/>
</dbReference>
<dbReference type="Proteomes" id="UP000728032">
    <property type="component" value="Unassembled WGS sequence"/>
</dbReference>
<organism evidence="4">
    <name type="scientific">Oppiella nova</name>
    <dbReference type="NCBI Taxonomy" id="334625"/>
    <lineage>
        <taxon>Eukaryota</taxon>
        <taxon>Metazoa</taxon>
        <taxon>Ecdysozoa</taxon>
        <taxon>Arthropoda</taxon>
        <taxon>Chelicerata</taxon>
        <taxon>Arachnida</taxon>
        <taxon>Acari</taxon>
        <taxon>Acariformes</taxon>
        <taxon>Sarcoptiformes</taxon>
        <taxon>Oribatida</taxon>
        <taxon>Brachypylina</taxon>
        <taxon>Oppioidea</taxon>
        <taxon>Oppiidae</taxon>
        <taxon>Oppiella</taxon>
    </lineage>
</organism>
<evidence type="ECO:0000256" key="3">
    <source>
        <dbReference type="SAM" id="SignalP"/>
    </source>
</evidence>
<dbReference type="GO" id="GO:0005576">
    <property type="term" value="C:extracellular region"/>
    <property type="evidence" value="ECO:0007669"/>
    <property type="project" value="UniProtKB-SubCell"/>
</dbReference>
<keyword evidence="2" id="KW-0964">Secreted</keyword>